<dbReference type="Proteomes" id="UP000887540">
    <property type="component" value="Unplaced"/>
</dbReference>
<dbReference type="PANTHER" id="PTHR34401">
    <property type="entry name" value="PROTEIN CBG12388-RELATED"/>
    <property type="match status" value="1"/>
</dbReference>
<dbReference type="WBParaSite" id="ACRNAN_scaffold4706.g17866.t1">
    <property type="protein sequence ID" value="ACRNAN_scaffold4706.g17866.t1"/>
    <property type="gene ID" value="ACRNAN_scaffold4706.g17866"/>
</dbReference>
<feature type="signal peptide" evidence="1">
    <location>
        <begin position="1"/>
        <end position="17"/>
    </location>
</feature>
<sequence>MLISLFILFFLIGENMSELIRQCTCQEVEQCREIAKQNRAPCIQQCRSQNNQNVNFEVLQQCFEQERQRSGGGCFSQFRQQMCASSPGQMIDRSETFQGQMDSNGGGFGGGGFGGGGFFRRMMQNRMDGGEDNQRRGFFGRFGQQQGSEMFQCIHKCMEDSPNRGKGFMCYASLGCGVRKPQQGQFMQIMQQCRGGRDEKRQRICQCLTAAGASEMCDQLQNGGPGGFGRGFGFMG</sequence>
<proteinExistence type="predicted"/>
<accession>A0A914E0N8</accession>
<protein>
    <submittedName>
        <fullName evidence="3">Uncharacterized protein</fullName>
    </submittedName>
</protein>
<keyword evidence="1" id="KW-0732">Signal</keyword>
<reference evidence="3" key="1">
    <citation type="submission" date="2022-11" db="UniProtKB">
        <authorList>
            <consortium name="WormBaseParasite"/>
        </authorList>
    </citation>
    <scope>IDENTIFICATION</scope>
</reference>
<evidence type="ECO:0000256" key="1">
    <source>
        <dbReference type="SAM" id="SignalP"/>
    </source>
</evidence>
<feature type="chain" id="PRO_5036769434" evidence="1">
    <location>
        <begin position="18"/>
        <end position="236"/>
    </location>
</feature>
<keyword evidence="2" id="KW-1185">Reference proteome</keyword>
<organism evidence="2 3">
    <name type="scientific">Acrobeloides nanus</name>
    <dbReference type="NCBI Taxonomy" id="290746"/>
    <lineage>
        <taxon>Eukaryota</taxon>
        <taxon>Metazoa</taxon>
        <taxon>Ecdysozoa</taxon>
        <taxon>Nematoda</taxon>
        <taxon>Chromadorea</taxon>
        <taxon>Rhabditida</taxon>
        <taxon>Tylenchina</taxon>
        <taxon>Cephalobomorpha</taxon>
        <taxon>Cephaloboidea</taxon>
        <taxon>Cephalobidae</taxon>
        <taxon>Acrobeloides</taxon>
    </lineage>
</organism>
<evidence type="ECO:0000313" key="3">
    <source>
        <dbReference type="WBParaSite" id="ACRNAN_scaffold4706.g17866.t1"/>
    </source>
</evidence>
<dbReference type="AlphaFoldDB" id="A0A914E0N8"/>
<name>A0A914E0N8_9BILA</name>
<evidence type="ECO:0000313" key="2">
    <source>
        <dbReference type="Proteomes" id="UP000887540"/>
    </source>
</evidence>
<dbReference type="PANTHER" id="PTHR34401:SF3">
    <property type="entry name" value="DB DOMAIN-CONTAINING PROTEIN"/>
    <property type="match status" value="1"/>
</dbReference>